<feature type="transmembrane region" description="Helical" evidence="1">
    <location>
        <begin position="76"/>
        <end position="95"/>
    </location>
</feature>
<dbReference type="RefSeq" id="WP_064790258.1">
    <property type="nucleotide sequence ID" value="NZ_CP031555.1"/>
</dbReference>
<dbReference type="EMBL" id="CP031555">
    <property type="protein sequence ID" value="AXO16496.1"/>
    <property type="molecule type" value="Genomic_DNA"/>
</dbReference>
<keyword evidence="1" id="KW-1133">Transmembrane helix</keyword>
<evidence type="ECO:0000256" key="1">
    <source>
        <dbReference type="SAM" id="Phobius"/>
    </source>
</evidence>
<keyword evidence="1" id="KW-0812">Transmembrane</keyword>
<reference evidence="2 3" key="1">
    <citation type="submission" date="2018-08" db="EMBL/GenBank/DDBJ databases">
        <title>Complete genome sequence of type strain Thalassospira indica MCCC 1A01103T, isolated from isolated from deep seawater of the Indian Ocean.</title>
        <authorList>
            <person name="Liu Y."/>
        </authorList>
    </citation>
    <scope>NUCLEOTIDE SEQUENCE [LARGE SCALE GENOMIC DNA]</scope>
    <source>
        <strain evidence="2 3">PB8BT</strain>
    </source>
</reference>
<name>A0ABM6Y3J6_9PROT</name>
<proteinExistence type="predicted"/>
<keyword evidence="3" id="KW-1185">Reference proteome</keyword>
<feature type="transmembrane region" description="Helical" evidence="1">
    <location>
        <begin position="12"/>
        <end position="43"/>
    </location>
</feature>
<gene>
    <name evidence="2" type="ORF">DY252_21355</name>
</gene>
<protein>
    <submittedName>
        <fullName evidence="2">Uncharacterized protein</fullName>
    </submittedName>
</protein>
<accession>A0ABM6Y3J6</accession>
<feature type="transmembrane region" description="Helical" evidence="1">
    <location>
        <begin position="49"/>
        <end position="69"/>
    </location>
</feature>
<dbReference type="Proteomes" id="UP000256971">
    <property type="component" value="Chromosome"/>
</dbReference>
<sequence>MTIDNNWFSAPLVLLWFCAGLATETMFYAPFYIAGVLATLFIAYLEKNAWFVGTAFGLPAGFMTYLTFLHGFDDPFLIVVGLPVAGFMAIMGYGLPLDK</sequence>
<evidence type="ECO:0000313" key="3">
    <source>
        <dbReference type="Proteomes" id="UP000256971"/>
    </source>
</evidence>
<evidence type="ECO:0000313" key="2">
    <source>
        <dbReference type="EMBL" id="AXO16496.1"/>
    </source>
</evidence>
<organism evidence="2 3">
    <name type="scientific">Thalassospira indica</name>
    <dbReference type="NCBI Taxonomy" id="1891279"/>
    <lineage>
        <taxon>Bacteria</taxon>
        <taxon>Pseudomonadati</taxon>
        <taxon>Pseudomonadota</taxon>
        <taxon>Alphaproteobacteria</taxon>
        <taxon>Rhodospirillales</taxon>
        <taxon>Thalassospiraceae</taxon>
        <taxon>Thalassospira</taxon>
    </lineage>
</organism>
<keyword evidence="1" id="KW-0472">Membrane</keyword>